<dbReference type="Proteomes" id="UP001176432">
    <property type="component" value="Unassembled WGS sequence"/>
</dbReference>
<organism evidence="3 4">
    <name type="scientific">Enterobacter asburiae</name>
    <dbReference type="NCBI Taxonomy" id="61645"/>
    <lineage>
        <taxon>Bacteria</taxon>
        <taxon>Pseudomonadati</taxon>
        <taxon>Pseudomonadota</taxon>
        <taxon>Gammaproteobacteria</taxon>
        <taxon>Enterobacterales</taxon>
        <taxon>Enterobacteriaceae</taxon>
        <taxon>Enterobacter</taxon>
        <taxon>Enterobacter cloacae complex</taxon>
    </lineage>
</organism>
<dbReference type="GO" id="GO:0051607">
    <property type="term" value="P:defense response to virus"/>
    <property type="evidence" value="ECO:0007669"/>
    <property type="project" value="UniProtKB-KW"/>
</dbReference>
<dbReference type="InterPro" id="IPR040511">
    <property type="entry name" value="AGS_C"/>
</dbReference>
<dbReference type="AlphaFoldDB" id="A0AAW7ZSJ3"/>
<dbReference type="GO" id="GO:0016779">
    <property type="term" value="F:nucleotidyltransferase activity"/>
    <property type="evidence" value="ECO:0007669"/>
    <property type="project" value="InterPro"/>
</dbReference>
<dbReference type="EMBL" id="JAUPXB010000001">
    <property type="protein sequence ID" value="MDO7922830.1"/>
    <property type="molecule type" value="Genomic_DNA"/>
</dbReference>
<dbReference type="Pfam" id="PF18134">
    <property type="entry name" value="AGS_C"/>
    <property type="match status" value="1"/>
</dbReference>
<keyword evidence="1" id="KW-0051">Antiviral defense</keyword>
<dbReference type="CDD" id="cd05400">
    <property type="entry name" value="NT_2-5OAS_ClassI-CCAase"/>
    <property type="match status" value="1"/>
</dbReference>
<proteinExistence type="predicted"/>
<evidence type="ECO:0000313" key="4">
    <source>
        <dbReference type="Proteomes" id="UP001176432"/>
    </source>
</evidence>
<sequence>MQTAEMFRIFLDNLKIPNERMTAIATHYKNATRRLNIRFRETENGFNNRLKVGSAGRRTAVSKTSDLDMLYIMPSGLWEAYQVGLNPQRRLLRDVKDALKQTFSQQEAKVDRLVVQIVFDSFHIEVQPVFADGDHFKYPDTKADNGNGGWRVTKPRMEITEMRNFRNNKSRNLHNLCRMLRAWKNRNTVDMGGLLIDTLAWRFLKQTDDYDETGMVSYGFMCRDFFDFLQKEDVHEHYAAIGSGQRVKVYKNFQRQSKRAFKLCTQAIDAYENGYTKKCHELWREVFGLTFPKAATEMQDSLGLGSDNFVNESYFARTWRNTEEFTDEKFDDVDIRYPLEVNCIVKESGYRERSIRAYLSDIARPWLPPNKTLSFSINQASLDLIPEPYDIYWKVLNRGKEAEERDEIRGQIILGQTTHTEHTKFRGSHKVWCYIVKNHIVIAQATIDIPIE</sequence>
<reference evidence="3" key="1">
    <citation type="submission" date="2023-07" db="EMBL/GenBank/DDBJ databases">
        <title>Isolates cultured from stool samples of acute diarrhea patients.</title>
        <authorList>
            <person name="Jiang S."/>
        </authorList>
    </citation>
    <scope>NUCLEOTIDE SEQUENCE</scope>
    <source>
        <strain evidence="3">L4424</strain>
    </source>
</reference>
<evidence type="ECO:0000256" key="1">
    <source>
        <dbReference type="ARBA" id="ARBA00023118"/>
    </source>
</evidence>
<comment type="caution">
    <text evidence="3">The sequence shown here is derived from an EMBL/GenBank/DDBJ whole genome shotgun (WGS) entry which is preliminary data.</text>
</comment>
<feature type="domain" description="Adenylyl/Guanylyl and SMODS C-terminal sensor" evidence="2">
    <location>
        <begin position="320"/>
        <end position="452"/>
    </location>
</feature>
<dbReference type="InterPro" id="IPR006116">
    <property type="entry name" value="NT_2-5OAS_ClassI-CCAase"/>
</dbReference>
<accession>A0AAW7ZSJ3</accession>
<evidence type="ECO:0000313" key="3">
    <source>
        <dbReference type="EMBL" id="MDO7922830.1"/>
    </source>
</evidence>
<dbReference type="InterPro" id="IPR043519">
    <property type="entry name" value="NT_sf"/>
</dbReference>
<name>A0AAW7ZSJ3_ENTAS</name>
<gene>
    <name evidence="3" type="ORF">Q5934_15270</name>
</gene>
<evidence type="ECO:0000259" key="2">
    <source>
        <dbReference type="Pfam" id="PF18134"/>
    </source>
</evidence>
<dbReference type="RefSeq" id="WP_246916866.1">
    <property type="nucleotide sequence ID" value="NZ_CP083834.1"/>
</dbReference>
<dbReference type="SUPFAM" id="SSF81301">
    <property type="entry name" value="Nucleotidyltransferase"/>
    <property type="match status" value="1"/>
</dbReference>
<protein>
    <submittedName>
        <fullName evidence="3">Nucleotidyltransferase</fullName>
    </submittedName>
</protein>
<dbReference type="Pfam" id="PF18144">
    <property type="entry name" value="SMODS"/>
    <property type="match status" value="1"/>
</dbReference>